<comment type="catalytic activity">
    <reaction evidence="3">
        <text>3-O-[beta-D-GlcA-(1-&gt;3)-beta-D-Gal-(1-&gt;3)-beta-D-Gal-(1-&gt;4)-beta-D-2-O-P-Xyl]-L-seryl-[protein] + H2O = 3-O-(beta-D-GlcA-(1-&gt;3)-beta-D-Gal-(1-&gt;3)-beta-D-Gal-(1-&gt;4)-beta-D-Xyl)-L-seryl-[protein] + phosphate</text>
        <dbReference type="Rhea" id="RHEA:56512"/>
        <dbReference type="Rhea" id="RHEA-COMP:12573"/>
        <dbReference type="Rhea" id="RHEA-COMP:14559"/>
        <dbReference type="ChEBI" id="CHEBI:15377"/>
        <dbReference type="ChEBI" id="CHEBI:43474"/>
        <dbReference type="ChEBI" id="CHEBI:132093"/>
        <dbReference type="ChEBI" id="CHEBI:140495"/>
    </reaction>
</comment>
<keyword evidence="7" id="KW-0472">Membrane</keyword>
<keyword evidence="9" id="KW-1185">Reference proteome</keyword>
<dbReference type="GO" id="GO:0005794">
    <property type="term" value="C:Golgi apparatus"/>
    <property type="evidence" value="ECO:0007669"/>
    <property type="project" value="TreeGrafter"/>
</dbReference>
<keyword evidence="2" id="KW-0378">Hydrolase</keyword>
<dbReference type="GO" id="GO:0050650">
    <property type="term" value="P:chondroitin sulfate proteoglycan biosynthetic process"/>
    <property type="evidence" value="ECO:0007669"/>
    <property type="project" value="TreeGrafter"/>
</dbReference>
<gene>
    <name evidence="8" type="ORF">NP493_459g01019</name>
</gene>
<evidence type="ECO:0000256" key="5">
    <source>
        <dbReference type="ARBA" id="ARBA00041499"/>
    </source>
</evidence>
<dbReference type="InterPro" id="IPR050645">
    <property type="entry name" value="Histidine_acid_phosphatase"/>
</dbReference>
<evidence type="ECO:0000256" key="4">
    <source>
        <dbReference type="ARBA" id="ARBA00040357"/>
    </source>
</evidence>
<reference evidence="8" key="1">
    <citation type="journal article" date="2023" name="Mol. Biol. Evol.">
        <title>Third-Generation Sequencing Reveals the Adaptive Role of the Epigenome in Three Deep-Sea Polychaetes.</title>
        <authorList>
            <person name="Perez M."/>
            <person name="Aroh O."/>
            <person name="Sun Y."/>
            <person name="Lan Y."/>
            <person name="Juniper S.K."/>
            <person name="Young C.R."/>
            <person name="Angers B."/>
            <person name="Qian P.Y."/>
        </authorList>
    </citation>
    <scope>NUCLEOTIDE SEQUENCE</scope>
    <source>
        <strain evidence="8">R07B-5</strain>
    </source>
</reference>
<dbReference type="InterPro" id="IPR029033">
    <property type="entry name" value="His_PPase_superfam"/>
</dbReference>
<evidence type="ECO:0000256" key="6">
    <source>
        <dbReference type="SAM" id="MobiDB-lite"/>
    </source>
</evidence>
<protein>
    <recommendedName>
        <fullName evidence="4">2-phosphoxylose phosphatase 1</fullName>
    </recommendedName>
    <alternativeName>
        <fullName evidence="5">Acid phosphatase-like protein 2</fullName>
    </alternativeName>
</protein>
<dbReference type="GO" id="GO:0016791">
    <property type="term" value="F:phosphatase activity"/>
    <property type="evidence" value="ECO:0007669"/>
    <property type="project" value="TreeGrafter"/>
</dbReference>
<dbReference type="AlphaFoldDB" id="A0AAD9NTH2"/>
<feature type="region of interest" description="Disordered" evidence="6">
    <location>
        <begin position="81"/>
        <end position="100"/>
    </location>
</feature>
<dbReference type="PANTHER" id="PTHR11567:SF110">
    <property type="entry name" value="2-PHOSPHOXYLOSE PHOSPHATASE 1"/>
    <property type="match status" value="1"/>
</dbReference>
<dbReference type="InterPro" id="IPR033379">
    <property type="entry name" value="Acid_Pase_AS"/>
</dbReference>
<accession>A0AAD9NTH2</accession>
<evidence type="ECO:0000256" key="7">
    <source>
        <dbReference type="SAM" id="Phobius"/>
    </source>
</evidence>
<keyword evidence="7" id="KW-0812">Transmembrane</keyword>
<keyword evidence="7" id="KW-1133">Transmembrane helix</keyword>
<dbReference type="SUPFAM" id="SSF53254">
    <property type="entry name" value="Phosphoglycerate mutase-like"/>
    <property type="match status" value="1"/>
</dbReference>
<dbReference type="PROSITE" id="PS00616">
    <property type="entry name" value="HIS_ACID_PHOSPHAT_1"/>
    <property type="match status" value="1"/>
</dbReference>
<proteinExistence type="inferred from homology"/>
<comment type="caution">
    <text evidence="8">The sequence shown here is derived from an EMBL/GenBank/DDBJ whole genome shotgun (WGS) entry which is preliminary data.</text>
</comment>
<dbReference type="PANTHER" id="PTHR11567">
    <property type="entry name" value="ACID PHOSPHATASE-RELATED"/>
    <property type="match status" value="1"/>
</dbReference>
<evidence type="ECO:0000313" key="9">
    <source>
        <dbReference type="Proteomes" id="UP001209878"/>
    </source>
</evidence>
<dbReference type="InterPro" id="IPR000560">
    <property type="entry name" value="His_Pase_clade-2"/>
</dbReference>
<organism evidence="8 9">
    <name type="scientific">Ridgeia piscesae</name>
    <name type="common">Tubeworm</name>
    <dbReference type="NCBI Taxonomy" id="27915"/>
    <lineage>
        <taxon>Eukaryota</taxon>
        <taxon>Metazoa</taxon>
        <taxon>Spiralia</taxon>
        <taxon>Lophotrochozoa</taxon>
        <taxon>Annelida</taxon>
        <taxon>Polychaeta</taxon>
        <taxon>Sedentaria</taxon>
        <taxon>Canalipalpata</taxon>
        <taxon>Sabellida</taxon>
        <taxon>Siboglinidae</taxon>
        <taxon>Ridgeia</taxon>
    </lineage>
</organism>
<evidence type="ECO:0000256" key="3">
    <source>
        <dbReference type="ARBA" id="ARBA00036311"/>
    </source>
</evidence>
<evidence type="ECO:0000313" key="8">
    <source>
        <dbReference type="EMBL" id="KAK2180101.1"/>
    </source>
</evidence>
<comment type="similarity">
    <text evidence="1">Belongs to the histidine acid phosphatase family.</text>
</comment>
<sequence>MTQSIHIHFHLLYCRRLYSRPRMRRNMKIVLAIAFMINVVFFLRCKCAVVADVVFKMGEVTSRQSDVDFLAASANDAERRERVGVTRTRQETKEEKEGRRRTLQYCDPYRERPIGDEGNVPDEFKLLNVHVVLRHGDRTPLFNLPVRQEAPLRCDVTTANDPLVTRYVEAMNNSSRTTMSGSVAARLGLFPRRRQCGGGGQLTGVGAVQQLRSGDFLRRVYVTKHGLLDGGSKGNDVAFHTTYTPRTFRSGVAFLHGLLPRANLSALPVHVSDSVHFCRARVHGLPCSCALVGRLNVNISKMRRKRTTRKTETDAVRRDLAGPFDRPANDVPSPGAVTDGLMAFACHGHALPCGGDDGARCVTWAMVRRIWRLVDAITTDDAADFVVTKRSHLLAHPFLHEVASRMLSVTRGNQTPKLILYFGPRHDGDASDDRARHQRRTLAALRVQGSV</sequence>
<dbReference type="EMBL" id="JAODUO010000458">
    <property type="protein sequence ID" value="KAK2180101.1"/>
    <property type="molecule type" value="Genomic_DNA"/>
</dbReference>
<feature type="transmembrane region" description="Helical" evidence="7">
    <location>
        <begin position="25"/>
        <end position="43"/>
    </location>
</feature>
<evidence type="ECO:0000256" key="1">
    <source>
        <dbReference type="ARBA" id="ARBA00005375"/>
    </source>
</evidence>
<dbReference type="Pfam" id="PF00328">
    <property type="entry name" value="His_Phos_2"/>
    <property type="match status" value="1"/>
</dbReference>
<name>A0AAD9NTH2_RIDPI</name>
<dbReference type="Gene3D" id="3.40.50.1240">
    <property type="entry name" value="Phosphoglycerate mutase-like"/>
    <property type="match status" value="1"/>
</dbReference>
<dbReference type="Proteomes" id="UP001209878">
    <property type="component" value="Unassembled WGS sequence"/>
</dbReference>
<evidence type="ECO:0000256" key="2">
    <source>
        <dbReference type="ARBA" id="ARBA00022801"/>
    </source>
</evidence>
<dbReference type="GO" id="GO:0006024">
    <property type="term" value="P:glycosaminoglycan biosynthetic process"/>
    <property type="evidence" value="ECO:0007669"/>
    <property type="project" value="TreeGrafter"/>
</dbReference>